<evidence type="ECO:0000259" key="8">
    <source>
        <dbReference type="Pfam" id="PF17042"/>
    </source>
</evidence>
<dbReference type="Proteomes" id="UP000324611">
    <property type="component" value="Unassembled WGS sequence"/>
</dbReference>
<feature type="domain" description="Four-carbon acid sugar kinase N-terminal" evidence="7">
    <location>
        <begin position="2"/>
        <end position="161"/>
    </location>
</feature>
<dbReference type="InterPro" id="IPR037051">
    <property type="entry name" value="4-carb_acid_sugar_kinase_N_sf"/>
</dbReference>
<reference evidence="9 10" key="2">
    <citation type="submission" date="2019-09" db="EMBL/GenBank/DDBJ databases">
        <authorList>
            <person name="Jin C."/>
        </authorList>
    </citation>
    <scope>NUCLEOTIDE SEQUENCE [LARGE SCALE GENOMIC DNA]</scope>
    <source>
        <strain evidence="9 10">BN140078</strain>
    </source>
</reference>
<reference evidence="9 10" key="1">
    <citation type="submission" date="2019-09" db="EMBL/GenBank/DDBJ databases">
        <title>Chitinophaga ginsengihumi sp. nov., isolated from soil of ginseng rhizosphere.</title>
        <authorList>
            <person name="Lee J."/>
        </authorList>
    </citation>
    <scope>NUCLEOTIDE SEQUENCE [LARGE SCALE GENOMIC DNA]</scope>
    <source>
        <strain evidence="9 10">BN140078</strain>
    </source>
</reference>
<keyword evidence="5" id="KW-0067">ATP-binding</keyword>
<proteinExistence type="inferred from homology"/>
<evidence type="ECO:0000313" key="9">
    <source>
        <dbReference type="EMBL" id="KAA2241333.1"/>
    </source>
</evidence>
<evidence type="ECO:0000256" key="6">
    <source>
        <dbReference type="ARBA" id="ARBA00023277"/>
    </source>
</evidence>
<dbReference type="GO" id="GO:0016301">
    <property type="term" value="F:kinase activity"/>
    <property type="evidence" value="ECO:0007669"/>
    <property type="project" value="UniProtKB-KW"/>
</dbReference>
<dbReference type="GO" id="GO:0005524">
    <property type="term" value="F:ATP binding"/>
    <property type="evidence" value="ECO:0007669"/>
    <property type="project" value="UniProtKB-KW"/>
</dbReference>
<organism evidence="9 10">
    <name type="scientific">Chitinophaga agrisoli</name>
    <dbReference type="NCBI Taxonomy" id="2607653"/>
    <lineage>
        <taxon>Bacteria</taxon>
        <taxon>Pseudomonadati</taxon>
        <taxon>Bacteroidota</taxon>
        <taxon>Chitinophagia</taxon>
        <taxon>Chitinophagales</taxon>
        <taxon>Chitinophagaceae</taxon>
        <taxon>Chitinophaga</taxon>
    </lineage>
</organism>
<dbReference type="InterPro" id="IPR031475">
    <property type="entry name" value="NBD_C"/>
</dbReference>
<evidence type="ECO:0000256" key="3">
    <source>
        <dbReference type="ARBA" id="ARBA00022741"/>
    </source>
</evidence>
<comment type="caution">
    <text evidence="9">The sequence shown here is derived from an EMBL/GenBank/DDBJ whole genome shotgun (WGS) entry which is preliminary data.</text>
</comment>
<evidence type="ECO:0000256" key="4">
    <source>
        <dbReference type="ARBA" id="ARBA00022777"/>
    </source>
</evidence>
<dbReference type="Gene3D" id="3.40.980.20">
    <property type="entry name" value="Four-carbon acid sugar kinase, nucleotide binding domain"/>
    <property type="match status" value="1"/>
</dbReference>
<name>A0A5B2VNS4_9BACT</name>
<sequence length="395" mass="42730">MIVVIADDLTGAAELGGFALRYGLTAEITTKVNPASKADLLIIATDTRSLPREQAEAVTEQVSSELASLKPRLVFKKVDSVLRGHVLAEINIQKEKLNLPKALIVPANPGLGRTVVDGTYLLHGSPLHLSSFSQDPEFPIRSSLVPHMLYAADGDVQVLKVHEPMPAKGIVVGEVKDAADLAAWCSKVDEGTLVAGAAEFFTALLESLHIKPSIPANGIGKLQLPALMICGSAFHKSRAFIAQMKQEGFPVNYMPPALIRSGKTNDPLFIEWVEDAIQNLETFGKAGLAVHPDVQENRQDALVIRTLMAEAAACINKHMHIEEFLLEGGSTAAAVIRLLNIKTLYPVASLAPGVTRMRVKGSYDLYLTLKPGSYEWPQAYLLPGRKNGAEQKTDY</sequence>
<evidence type="ECO:0000313" key="10">
    <source>
        <dbReference type="Proteomes" id="UP000324611"/>
    </source>
</evidence>
<dbReference type="EMBL" id="VUOC01000003">
    <property type="protein sequence ID" value="KAA2241333.1"/>
    <property type="molecule type" value="Genomic_DNA"/>
</dbReference>
<feature type="domain" description="Four-carbon acid sugar kinase nucleotide binding" evidence="8">
    <location>
        <begin position="227"/>
        <end position="373"/>
    </location>
</feature>
<dbReference type="SUPFAM" id="SSF142764">
    <property type="entry name" value="YgbK-like"/>
    <property type="match status" value="1"/>
</dbReference>
<evidence type="ECO:0000256" key="2">
    <source>
        <dbReference type="ARBA" id="ARBA00022679"/>
    </source>
</evidence>
<dbReference type="AlphaFoldDB" id="A0A5B2VNS4"/>
<evidence type="ECO:0000256" key="5">
    <source>
        <dbReference type="ARBA" id="ARBA00022840"/>
    </source>
</evidence>
<evidence type="ECO:0000259" key="7">
    <source>
        <dbReference type="Pfam" id="PF07005"/>
    </source>
</evidence>
<dbReference type="RefSeq" id="WP_149838848.1">
    <property type="nucleotide sequence ID" value="NZ_VUOC01000003.1"/>
</dbReference>
<keyword evidence="2" id="KW-0808">Transferase</keyword>
<comment type="similarity">
    <text evidence="1">Belongs to the four-carbon acid sugar kinase family.</text>
</comment>
<keyword evidence="10" id="KW-1185">Reference proteome</keyword>
<dbReference type="InterPro" id="IPR010737">
    <property type="entry name" value="4-carb_acid_sugar_kinase_N"/>
</dbReference>
<accession>A0A5B2VNS4</accession>
<gene>
    <name evidence="9" type="ORF">F0L74_15625</name>
</gene>
<dbReference type="Gene3D" id="3.40.50.10840">
    <property type="entry name" value="Putative sugar-binding, N-terminal domain"/>
    <property type="match status" value="1"/>
</dbReference>
<dbReference type="Pfam" id="PF07005">
    <property type="entry name" value="SBD_N"/>
    <property type="match status" value="1"/>
</dbReference>
<keyword evidence="4 9" id="KW-0418">Kinase</keyword>
<evidence type="ECO:0000256" key="1">
    <source>
        <dbReference type="ARBA" id="ARBA00005715"/>
    </source>
</evidence>
<dbReference type="Pfam" id="PF17042">
    <property type="entry name" value="NBD_C"/>
    <property type="match status" value="1"/>
</dbReference>
<keyword evidence="3" id="KW-0547">Nucleotide-binding</keyword>
<protein>
    <submittedName>
        <fullName evidence="9">Four-carbon acid sugar kinase family protein</fullName>
    </submittedName>
</protein>
<keyword evidence="6" id="KW-0119">Carbohydrate metabolism</keyword>
<dbReference type="InterPro" id="IPR042213">
    <property type="entry name" value="NBD_C_sf"/>
</dbReference>